<dbReference type="GO" id="GO:0016787">
    <property type="term" value="F:hydrolase activity"/>
    <property type="evidence" value="ECO:0007669"/>
    <property type="project" value="InterPro"/>
</dbReference>
<keyword evidence="3" id="KW-1185">Reference proteome</keyword>
<reference evidence="2 3" key="1">
    <citation type="submission" date="2015-04" db="EMBL/GenBank/DDBJ databases">
        <title>Complete genome sequence of Sulfurovum lithotrophicum ATCC BAA-797T.</title>
        <authorList>
            <person name="Ahn J."/>
            <person name="Park G."/>
            <person name="Jeon W."/>
            <person name="Jang Y."/>
            <person name="Jang M."/>
            <person name="Lee H."/>
            <person name="Lee H."/>
        </authorList>
    </citation>
    <scope>NUCLEOTIDE SEQUENCE [LARGE SCALE GENOMIC DNA]</scope>
    <source>
        <strain evidence="3">ATCC BAA-797 / 42BKT</strain>
    </source>
</reference>
<dbReference type="AlphaFoldDB" id="A0A7U4M354"/>
<evidence type="ECO:0000313" key="3">
    <source>
        <dbReference type="Proteomes" id="UP000034444"/>
    </source>
</evidence>
<dbReference type="KEGG" id="slh:YH65_06850"/>
<name>A0A7U4M354_9BACT</name>
<protein>
    <recommendedName>
        <fullName evidence="1">3-keto-alpha-glucoside-1,2-lyase/3-keto-2-hydroxy-glucal hydratase domain-containing protein</fullName>
    </recommendedName>
</protein>
<evidence type="ECO:0000259" key="1">
    <source>
        <dbReference type="Pfam" id="PF06439"/>
    </source>
</evidence>
<organism evidence="2 3">
    <name type="scientific">Sulfurovum lithotrophicum</name>
    <dbReference type="NCBI Taxonomy" id="206403"/>
    <lineage>
        <taxon>Bacteria</taxon>
        <taxon>Pseudomonadati</taxon>
        <taxon>Campylobacterota</taxon>
        <taxon>Epsilonproteobacteria</taxon>
        <taxon>Campylobacterales</taxon>
        <taxon>Sulfurovaceae</taxon>
        <taxon>Sulfurovum</taxon>
    </lineage>
</organism>
<dbReference type="EMBL" id="CP011308">
    <property type="protein sequence ID" value="AKF25992.1"/>
    <property type="molecule type" value="Genomic_DNA"/>
</dbReference>
<evidence type="ECO:0000313" key="2">
    <source>
        <dbReference type="EMBL" id="AKF25992.1"/>
    </source>
</evidence>
<dbReference type="Proteomes" id="UP000034444">
    <property type="component" value="Chromosome"/>
</dbReference>
<proteinExistence type="predicted"/>
<dbReference type="InterPro" id="IPR010496">
    <property type="entry name" value="AL/BT2_dom"/>
</dbReference>
<dbReference type="Pfam" id="PF06439">
    <property type="entry name" value="3keto-disac_hyd"/>
    <property type="match status" value="1"/>
</dbReference>
<feature type="domain" description="3-keto-alpha-glucoside-1,2-lyase/3-keto-2-hydroxy-glucal hydratase" evidence="1">
    <location>
        <begin position="61"/>
        <end position="204"/>
    </location>
</feature>
<accession>A0A7U4M354</accession>
<reference evidence="3" key="2">
    <citation type="journal article" date="2017" name="Stand. Genomic Sci.">
        <title>Complete genome sequence of the sulfur-oxidizing chemolithoautotrophic Sulfurovum lithotrophicum 42BKTT.</title>
        <authorList>
            <person name="Jeon W."/>
            <person name="Priscilla L."/>
            <person name="Park G."/>
            <person name="Lee H."/>
            <person name="Lee N."/>
            <person name="Lee D."/>
            <person name="Kwon H."/>
            <person name="Ahn I."/>
            <person name="Lee C."/>
            <person name="Lee H."/>
            <person name="Ahn J."/>
        </authorList>
    </citation>
    <scope>NUCLEOTIDE SEQUENCE [LARGE SCALE GENOMIC DNA]</scope>
    <source>
        <strain evidence="3">ATCC BAA-797 / 42BKT</strain>
    </source>
</reference>
<gene>
    <name evidence="2" type="ORF">YH65_06850</name>
</gene>
<sequence length="207" mass="23288">MVVVGVSTFAYSSVTEENFENVKTGHLPKTWKSAATNAERTTAVWEVVETKEPFRGKKVLSLSAFDEGYGGSFNLCYTNDVSFKDGEISVWFKANNGKIDQGGGIMWRVQDKDTYYVARFNPLEDNFRFYSVINGDRKKLYSADVHLEKGWHLMKIIQKGSHFEGFLNGKKLLSYDNDAIKKSGGVGVWTKADAATSFDDFTVKDDK</sequence>
<dbReference type="Gene3D" id="2.60.120.560">
    <property type="entry name" value="Exo-inulinase, domain 1"/>
    <property type="match status" value="1"/>
</dbReference>